<evidence type="ECO:0000313" key="2">
    <source>
        <dbReference type="EMBL" id="CAK9155791.1"/>
    </source>
</evidence>
<feature type="region of interest" description="Disordered" evidence="1">
    <location>
        <begin position="89"/>
        <end position="111"/>
    </location>
</feature>
<accession>A0ABC8SNV3</accession>
<evidence type="ECO:0000313" key="4">
    <source>
        <dbReference type="Proteomes" id="UP001642360"/>
    </source>
</evidence>
<proteinExistence type="predicted"/>
<dbReference type="Proteomes" id="UP001642360">
    <property type="component" value="Unassembled WGS sequence"/>
</dbReference>
<sequence>MVVSKSAPDQDFAITNLEVVIGNQKNNILHENNSQLLSNVIAIAPNAVSQAPSSSHVVQGENSKIENQNMPASQRQDTSALALSNTTDKTTAFPRNNGMGKPSLDPNRPNSWSQILQTKQQVSYPAVGKEVPEVMPIESANRFAELKKEEDSPPNNCSPSRSQEEQVSASSFDNSFLKDLVASKSKKKKKKKLSIKSGSTKLFG</sequence>
<gene>
    <name evidence="2" type="ORF">ILEXP_LOCUS24202</name>
    <name evidence="3" type="ORF">ILEXP_LOCUS25236</name>
</gene>
<reference evidence="3 4" key="1">
    <citation type="submission" date="2024-02" db="EMBL/GenBank/DDBJ databases">
        <authorList>
            <person name="Vignale AGUSTIN F."/>
            <person name="Sosa J E."/>
            <person name="Modenutti C."/>
        </authorList>
    </citation>
    <scope>NUCLEOTIDE SEQUENCE [LARGE SCALE GENOMIC DNA]</scope>
</reference>
<evidence type="ECO:0000256" key="1">
    <source>
        <dbReference type="SAM" id="MobiDB-lite"/>
    </source>
</evidence>
<comment type="caution">
    <text evidence="3">The sequence shown here is derived from an EMBL/GenBank/DDBJ whole genome shotgun (WGS) entry which is preliminary data.</text>
</comment>
<dbReference type="EMBL" id="CAUOFW020002744">
    <property type="protein sequence ID" value="CAK9155791.1"/>
    <property type="molecule type" value="Genomic_DNA"/>
</dbReference>
<feature type="region of interest" description="Disordered" evidence="1">
    <location>
        <begin position="146"/>
        <end position="171"/>
    </location>
</feature>
<keyword evidence="4" id="KW-1185">Reference proteome</keyword>
<organism evidence="3 4">
    <name type="scientific">Ilex paraguariensis</name>
    <name type="common">yerba mate</name>
    <dbReference type="NCBI Taxonomy" id="185542"/>
    <lineage>
        <taxon>Eukaryota</taxon>
        <taxon>Viridiplantae</taxon>
        <taxon>Streptophyta</taxon>
        <taxon>Embryophyta</taxon>
        <taxon>Tracheophyta</taxon>
        <taxon>Spermatophyta</taxon>
        <taxon>Magnoliopsida</taxon>
        <taxon>eudicotyledons</taxon>
        <taxon>Gunneridae</taxon>
        <taxon>Pentapetalae</taxon>
        <taxon>asterids</taxon>
        <taxon>campanulids</taxon>
        <taxon>Aquifoliales</taxon>
        <taxon>Aquifoliaceae</taxon>
        <taxon>Ilex</taxon>
    </lineage>
</organism>
<protein>
    <submittedName>
        <fullName evidence="3">Uncharacterized protein</fullName>
    </submittedName>
</protein>
<feature type="compositionally biased region" description="Polar residues" evidence="1">
    <location>
        <begin position="153"/>
        <end position="171"/>
    </location>
</feature>
<evidence type="ECO:0000313" key="3">
    <source>
        <dbReference type="EMBL" id="CAK9156688.1"/>
    </source>
</evidence>
<dbReference type="AlphaFoldDB" id="A0ABC8SNV3"/>
<dbReference type="EMBL" id="CAUOFW020002900">
    <property type="protein sequence ID" value="CAK9156688.1"/>
    <property type="molecule type" value="Genomic_DNA"/>
</dbReference>
<name>A0ABC8SNV3_9AQUA</name>